<evidence type="ECO:0000313" key="1">
    <source>
        <dbReference type="EMBL" id="TYK23129.1"/>
    </source>
</evidence>
<protein>
    <recommendedName>
        <fullName evidence="3">CACTA en-spm transposon protein</fullName>
    </recommendedName>
</protein>
<dbReference type="Proteomes" id="UP000321947">
    <property type="component" value="Unassembled WGS sequence"/>
</dbReference>
<dbReference type="EMBL" id="SSTD01004586">
    <property type="protein sequence ID" value="TYK23129.1"/>
    <property type="molecule type" value="Genomic_DNA"/>
</dbReference>
<name>A0A5D3DIQ8_CUCMM</name>
<sequence length="358" mass="41609">MSEMIIPDDEVIGEFEIFKQKVRPLGGVRFLMSEHDSQRITQNNGVMVIGKSNASGSCDNNFYGVLDEVLHVQYLMERSVWLFKCRWYDTDIKKSYQVFYLDDPKNGSNWKVVQVVQNKLIWDVSEVNYVENEELNALKIVVGHRVDEHNEDDTLCTMSSFPSGFDEIDAMFLEFAKDLNNSTRGSSSVGDNYKASNAPGAEKLILQYAIRFSQAIGVCVMKTFSIHCLRFLSIKMLTTFKEFKGDYHRHFKKYSDPEEAHVNHRTYWWDNQMLELQSGPTLEVLDHSLETRYARLCWVEDRVPQKALIGDLSPSPARRPMLAVPRPRVRNLRQSSNYKSSLMKLNERLKKKERHQRC</sequence>
<evidence type="ECO:0008006" key="3">
    <source>
        <dbReference type="Google" id="ProtNLM"/>
    </source>
</evidence>
<organism evidence="1 2">
    <name type="scientific">Cucumis melo var. makuwa</name>
    <name type="common">Oriental melon</name>
    <dbReference type="NCBI Taxonomy" id="1194695"/>
    <lineage>
        <taxon>Eukaryota</taxon>
        <taxon>Viridiplantae</taxon>
        <taxon>Streptophyta</taxon>
        <taxon>Embryophyta</taxon>
        <taxon>Tracheophyta</taxon>
        <taxon>Spermatophyta</taxon>
        <taxon>Magnoliopsida</taxon>
        <taxon>eudicotyledons</taxon>
        <taxon>Gunneridae</taxon>
        <taxon>Pentapetalae</taxon>
        <taxon>rosids</taxon>
        <taxon>fabids</taxon>
        <taxon>Cucurbitales</taxon>
        <taxon>Cucurbitaceae</taxon>
        <taxon>Benincaseae</taxon>
        <taxon>Cucumis</taxon>
    </lineage>
</organism>
<proteinExistence type="predicted"/>
<comment type="caution">
    <text evidence="1">The sequence shown here is derived from an EMBL/GenBank/DDBJ whole genome shotgun (WGS) entry which is preliminary data.</text>
</comment>
<gene>
    <name evidence="1" type="ORF">E5676_scaffold142G001260</name>
</gene>
<accession>A0A5D3DIQ8</accession>
<dbReference type="PANTHER" id="PTHR48258">
    <property type="entry name" value="DUF4218 DOMAIN-CONTAINING PROTEIN-RELATED"/>
    <property type="match status" value="1"/>
</dbReference>
<reference evidence="1 2" key="1">
    <citation type="submission" date="2019-08" db="EMBL/GenBank/DDBJ databases">
        <title>Draft genome sequences of two oriental melons (Cucumis melo L. var makuwa).</title>
        <authorList>
            <person name="Kwon S.-Y."/>
        </authorList>
    </citation>
    <scope>NUCLEOTIDE SEQUENCE [LARGE SCALE GENOMIC DNA]</scope>
    <source>
        <strain evidence="2">cv. Chang Bougi</strain>
        <tissue evidence="1">Leaf</tissue>
    </source>
</reference>
<dbReference type="PANTHER" id="PTHR48258:SF6">
    <property type="entry name" value="LEUCINE-RICH REPEAT DOMAIN, L DOMAIN-CONTAINING PROTEIN"/>
    <property type="match status" value="1"/>
</dbReference>
<dbReference type="AlphaFoldDB" id="A0A5D3DIQ8"/>
<evidence type="ECO:0000313" key="2">
    <source>
        <dbReference type="Proteomes" id="UP000321947"/>
    </source>
</evidence>